<dbReference type="PANTHER" id="PTHR38099">
    <property type="entry name" value="LARGE RIBOSOMAL RNA SUBUNIT ACCUMULATION PROTEIN YCED"/>
    <property type="match status" value="1"/>
</dbReference>
<proteinExistence type="inferred from homology"/>
<name>A0A2K8KPV3_9GAMM</name>
<dbReference type="InterPro" id="IPR039255">
    <property type="entry name" value="YceD_bac"/>
</dbReference>
<dbReference type="Pfam" id="PF02620">
    <property type="entry name" value="YceD"/>
    <property type="match status" value="1"/>
</dbReference>
<organism evidence="6 7">
    <name type="scientific">Reinekea forsetii</name>
    <dbReference type="NCBI Taxonomy" id="1336806"/>
    <lineage>
        <taxon>Bacteria</taxon>
        <taxon>Pseudomonadati</taxon>
        <taxon>Pseudomonadota</taxon>
        <taxon>Gammaproteobacteria</taxon>
        <taxon>Oceanospirillales</taxon>
        <taxon>Saccharospirillaceae</taxon>
        <taxon>Reinekea</taxon>
    </lineage>
</organism>
<evidence type="ECO:0000313" key="7">
    <source>
        <dbReference type="Proteomes" id="UP000229757"/>
    </source>
</evidence>
<dbReference type="EMBL" id="CP011797">
    <property type="protein sequence ID" value="ATX76790.1"/>
    <property type="molecule type" value="Genomic_DNA"/>
</dbReference>
<dbReference type="OrthoDB" id="9786771at2"/>
<keyword evidence="7" id="KW-1185">Reference proteome</keyword>
<keyword evidence="4" id="KW-0690">Ribosome biogenesis</keyword>
<comment type="function">
    <text evidence="1">Plays a role in synthesis, processing and/or stability of 23S rRNA.</text>
</comment>
<accession>A0A2K8KPV3</accession>
<dbReference type="GO" id="GO:0005829">
    <property type="term" value="C:cytosol"/>
    <property type="evidence" value="ECO:0007669"/>
    <property type="project" value="TreeGrafter"/>
</dbReference>
<dbReference type="InterPro" id="IPR003772">
    <property type="entry name" value="YceD"/>
</dbReference>
<dbReference type="GO" id="GO:0042254">
    <property type="term" value="P:ribosome biogenesis"/>
    <property type="evidence" value="ECO:0007669"/>
    <property type="project" value="UniProtKB-KW"/>
</dbReference>
<dbReference type="AlphaFoldDB" id="A0A2K8KPV3"/>
<evidence type="ECO:0000256" key="2">
    <source>
        <dbReference type="ARBA" id="ARBA00010740"/>
    </source>
</evidence>
<evidence type="ECO:0000256" key="5">
    <source>
        <dbReference type="ARBA" id="ARBA00031841"/>
    </source>
</evidence>
<evidence type="ECO:0000256" key="3">
    <source>
        <dbReference type="ARBA" id="ARBA00015716"/>
    </source>
</evidence>
<sequence>MSNFELPDRVNPYQLADKLTLLEGVISAKRLKRLDETTAGIDESAQVSLRFDRDESGRRLIFGHVTAIVNLQCQRCLQVYGSKLDGDFTLTLVYNDEMAKALPAHLDALLLLPDALLDVADIVEEELLLSLPMHAMHPDSECRIETQFGTDESKGSPEKAPNPFDVLKVLK</sequence>
<dbReference type="PANTHER" id="PTHR38099:SF1">
    <property type="entry name" value="LARGE RIBOSOMAL RNA SUBUNIT ACCUMULATION PROTEIN YCED"/>
    <property type="match status" value="1"/>
</dbReference>
<evidence type="ECO:0000313" key="6">
    <source>
        <dbReference type="EMBL" id="ATX76790.1"/>
    </source>
</evidence>
<dbReference type="GO" id="GO:0005840">
    <property type="term" value="C:ribosome"/>
    <property type="evidence" value="ECO:0007669"/>
    <property type="project" value="UniProtKB-KW"/>
</dbReference>
<dbReference type="Proteomes" id="UP000229757">
    <property type="component" value="Chromosome"/>
</dbReference>
<comment type="similarity">
    <text evidence="2">Belongs to the DUF177 domain family.</text>
</comment>
<evidence type="ECO:0000256" key="4">
    <source>
        <dbReference type="ARBA" id="ARBA00022517"/>
    </source>
</evidence>
<dbReference type="KEGG" id="rfo:REIFOR_01645"/>
<protein>
    <recommendedName>
        <fullName evidence="3">Large ribosomal RNA subunit accumulation protein YceD</fullName>
    </recommendedName>
    <alternativeName>
        <fullName evidence="5">23S rRNA accumulation protein YceD</fullName>
    </alternativeName>
</protein>
<keyword evidence="6" id="KW-0687">Ribonucleoprotein</keyword>
<evidence type="ECO:0000256" key="1">
    <source>
        <dbReference type="ARBA" id="ARBA00002868"/>
    </source>
</evidence>
<keyword evidence="6" id="KW-0689">Ribosomal protein</keyword>
<reference evidence="6 7" key="1">
    <citation type="journal article" date="2017" name="Environ. Microbiol.">
        <title>Genomic and physiological analyses of 'Reinekea forsetii' reveal a versatile opportunistic lifestyle during spring algae blooms.</title>
        <authorList>
            <person name="Avci B."/>
            <person name="Hahnke R.L."/>
            <person name="Chafee M."/>
            <person name="Fischer T."/>
            <person name="Gruber-Vodicka H."/>
            <person name="Tegetmeyer H.E."/>
            <person name="Harder J."/>
            <person name="Fuchs B.M."/>
            <person name="Amann R.I."/>
            <person name="Teeling H."/>
        </authorList>
    </citation>
    <scope>NUCLEOTIDE SEQUENCE [LARGE SCALE GENOMIC DNA]</scope>
    <source>
        <strain evidence="6 7">Hel1_31_D35</strain>
    </source>
</reference>
<gene>
    <name evidence="6" type="ORF">REIFOR_01645</name>
</gene>
<dbReference type="RefSeq" id="WP_100257103.1">
    <property type="nucleotide sequence ID" value="NZ_CP011797.1"/>
</dbReference>